<feature type="domain" description="Reverse transcriptase zinc-binding" evidence="1">
    <location>
        <begin position="6"/>
        <end position="65"/>
    </location>
</feature>
<comment type="caution">
    <text evidence="2">The sequence shown here is derived from an EMBL/GenBank/DDBJ whole genome shotgun (WGS) entry which is preliminary data.</text>
</comment>
<reference evidence="2" key="1">
    <citation type="submission" date="2019-09" db="EMBL/GenBank/DDBJ databases">
        <title>Draft genome information of white flower Hibiscus syriacus.</title>
        <authorList>
            <person name="Kim Y.-M."/>
        </authorList>
    </citation>
    <scope>NUCLEOTIDE SEQUENCE [LARGE SCALE GENOMIC DNA]</scope>
    <source>
        <strain evidence="2">YM2019G1</strain>
    </source>
</reference>
<dbReference type="EMBL" id="VEPZ02000193">
    <property type="protein sequence ID" value="KAE8731618.1"/>
    <property type="molecule type" value="Genomic_DNA"/>
</dbReference>
<dbReference type="AlphaFoldDB" id="A0A6A3CWA6"/>
<dbReference type="Proteomes" id="UP000436088">
    <property type="component" value="Unassembled WGS sequence"/>
</dbReference>
<evidence type="ECO:0000313" key="2">
    <source>
        <dbReference type="EMBL" id="KAE8731618.1"/>
    </source>
</evidence>
<dbReference type="InterPro" id="IPR026960">
    <property type="entry name" value="RVT-Znf"/>
</dbReference>
<evidence type="ECO:0000259" key="1">
    <source>
        <dbReference type="Pfam" id="PF13966"/>
    </source>
</evidence>
<organism evidence="2 3">
    <name type="scientific">Hibiscus syriacus</name>
    <name type="common">Rose of Sharon</name>
    <dbReference type="NCBI Taxonomy" id="106335"/>
    <lineage>
        <taxon>Eukaryota</taxon>
        <taxon>Viridiplantae</taxon>
        <taxon>Streptophyta</taxon>
        <taxon>Embryophyta</taxon>
        <taxon>Tracheophyta</taxon>
        <taxon>Spermatophyta</taxon>
        <taxon>Magnoliopsida</taxon>
        <taxon>eudicotyledons</taxon>
        <taxon>Gunneridae</taxon>
        <taxon>Pentapetalae</taxon>
        <taxon>rosids</taxon>
        <taxon>malvids</taxon>
        <taxon>Malvales</taxon>
        <taxon>Malvaceae</taxon>
        <taxon>Malvoideae</taxon>
        <taxon>Hibiscus</taxon>
    </lineage>
</organism>
<proteinExistence type="predicted"/>
<dbReference type="PANTHER" id="PTHR47074">
    <property type="entry name" value="BNAC02G40300D PROTEIN"/>
    <property type="match status" value="1"/>
</dbReference>
<gene>
    <name evidence="2" type="ORF">F3Y22_tig00002793pilonHSYRG00114</name>
</gene>
<evidence type="ECO:0000313" key="3">
    <source>
        <dbReference type="Proteomes" id="UP000436088"/>
    </source>
</evidence>
<accession>A0A6A3CWA6</accession>
<sequence>MARGIAPYKVEAFVWRVLYCRVQIRSELVKRGVVVSSDNCCPLCMECQELLTHLFFSCIVAWKVWGAFLDLWDVSSALPSDPKLFLLVWRELLPMMFTVKFRLVSWLIAKFSDVPFRKEDLFADLSRPTNALLGKKSKLLLHSWSLPSAGTLKFNVGGAMRSDGSAGGIGGALRDSLGELLLSYSISIGSGSPLQAEALAIEYALKPFMAYT</sequence>
<name>A0A6A3CWA6_HIBSY</name>
<dbReference type="Pfam" id="PF13966">
    <property type="entry name" value="zf-RVT"/>
    <property type="match status" value="1"/>
</dbReference>
<dbReference type="InterPro" id="IPR052929">
    <property type="entry name" value="RNase_H-like_EbsB-rel"/>
</dbReference>
<dbReference type="PANTHER" id="PTHR47074:SF11">
    <property type="entry name" value="REVERSE TRANSCRIPTASE-LIKE PROTEIN"/>
    <property type="match status" value="1"/>
</dbReference>
<keyword evidence="3" id="KW-1185">Reference proteome</keyword>
<protein>
    <recommendedName>
        <fullName evidence="1">Reverse transcriptase zinc-binding domain-containing protein</fullName>
    </recommendedName>
</protein>